<name>A0A0R1VVR2_9LACO</name>
<dbReference type="Pfam" id="PF13520">
    <property type="entry name" value="AA_permease_2"/>
    <property type="match status" value="1"/>
</dbReference>
<dbReference type="PIRSF" id="PIRSF006060">
    <property type="entry name" value="AA_transporter"/>
    <property type="match status" value="1"/>
</dbReference>
<dbReference type="EMBL" id="AZGB01000003">
    <property type="protein sequence ID" value="KRM07963.1"/>
    <property type="molecule type" value="Genomic_DNA"/>
</dbReference>
<dbReference type="InterPro" id="IPR002293">
    <property type="entry name" value="AA/rel_permease1"/>
</dbReference>
<feature type="transmembrane region" description="Helical" evidence="7">
    <location>
        <begin position="343"/>
        <end position="363"/>
    </location>
</feature>
<dbReference type="GO" id="GO:0022857">
    <property type="term" value="F:transmembrane transporter activity"/>
    <property type="evidence" value="ECO:0007669"/>
    <property type="project" value="InterPro"/>
</dbReference>
<feature type="transmembrane region" description="Helical" evidence="7">
    <location>
        <begin position="157"/>
        <end position="182"/>
    </location>
</feature>
<evidence type="ECO:0000256" key="4">
    <source>
        <dbReference type="ARBA" id="ARBA00022692"/>
    </source>
</evidence>
<keyword evidence="6 7" id="KW-0472">Membrane</keyword>
<evidence type="ECO:0000313" key="8">
    <source>
        <dbReference type="EMBL" id="KRM07963.1"/>
    </source>
</evidence>
<dbReference type="RefSeq" id="WP_057870758.1">
    <property type="nucleotide sequence ID" value="NZ_AZGB01000003.1"/>
</dbReference>
<dbReference type="Proteomes" id="UP000051451">
    <property type="component" value="Unassembled WGS sequence"/>
</dbReference>
<dbReference type="AlphaFoldDB" id="A0A0R1VVR2"/>
<feature type="transmembrane region" description="Helical" evidence="7">
    <location>
        <begin position="239"/>
        <end position="264"/>
    </location>
</feature>
<feature type="transmembrane region" description="Helical" evidence="7">
    <location>
        <begin position="450"/>
        <end position="471"/>
    </location>
</feature>
<evidence type="ECO:0000256" key="5">
    <source>
        <dbReference type="ARBA" id="ARBA00022989"/>
    </source>
</evidence>
<keyword evidence="9" id="KW-1185">Reference proteome</keyword>
<keyword evidence="5 7" id="KW-1133">Transmembrane helix</keyword>
<accession>A0A0R1VVR2</accession>
<feature type="transmembrane region" description="Helical" evidence="7">
    <location>
        <begin position="38"/>
        <end position="56"/>
    </location>
</feature>
<evidence type="ECO:0000256" key="6">
    <source>
        <dbReference type="ARBA" id="ARBA00023136"/>
    </source>
</evidence>
<keyword evidence="3" id="KW-1003">Cell membrane</keyword>
<keyword evidence="4 7" id="KW-0812">Transmembrane</keyword>
<feature type="transmembrane region" description="Helical" evidence="7">
    <location>
        <begin position="276"/>
        <end position="297"/>
    </location>
</feature>
<dbReference type="InterPro" id="IPR050367">
    <property type="entry name" value="APC_superfamily"/>
</dbReference>
<dbReference type="PANTHER" id="PTHR42770">
    <property type="entry name" value="AMINO ACID TRANSPORTER-RELATED"/>
    <property type="match status" value="1"/>
</dbReference>
<keyword evidence="2" id="KW-0813">Transport</keyword>
<dbReference type="PANTHER" id="PTHR42770:SF15">
    <property type="entry name" value="GLUTAMATE_GAMMA-AMINOBUTYRATE ANTIPORTER-RELATED"/>
    <property type="match status" value="1"/>
</dbReference>
<evidence type="ECO:0000256" key="3">
    <source>
        <dbReference type="ARBA" id="ARBA00022475"/>
    </source>
</evidence>
<reference evidence="8 9" key="1">
    <citation type="journal article" date="2015" name="Genome Announc.">
        <title>Expanding the biotechnology potential of lactobacilli through comparative genomics of 213 strains and associated genera.</title>
        <authorList>
            <person name="Sun Z."/>
            <person name="Harris H.M."/>
            <person name="McCann A."/>
            <person name="Guo C."/>
            <person name="Argimon S."/>
            <person name="Zhang W."/>
            <person name="Yang X."/>
            <person name="Jeffery I.B."/>
            <person name="Cooney J.C."/>
            <person name="Kagawa T.F."/>
            <person name="Liu W."/>
            <person name="Song Y."/>
            <person name="Salvetti E."/>
            <person name="Wrobel A."/>
            <person name="Rasinkangas P."/>
            <person name="Parkhill J."/>
            <person name="Rea M.C."/>
            <person name="O'Sullivan O."/>
            <person name="Ritari J."/>
            <person name="Douillard F.P."/>
            <person name="Paul Ross R."/>
            <person name="Yang R."/>
            <person name="Briner A.E."/>
            <person name="Felis G.E."/>
            <person name="de Vos W.M."/>
            <person name="Barrangou R."/>
            <person name="Klaenhammer T.R."/>
            <person name="Caufield P.W."/>
            <person name="Cui Y."/>
            <person name="Zhang H."/>
            <person name="O'Toole P.W."/>
        </authorList>
    </citation>
    <scope>NUCLEOTIDE SEQUENCE [LARGE SCALE GENOMIC DNA]</scope>
    <source>
        <strain evidence="8 9">DSM 18630</strain>
    </source>
</reference>
<organism evidence="8 9">
    <name type="scientific">Liquorilactobacillus ghanensis DSM 18630</name>
    <dbReference type="NCBI Taxonomy" id="1423750"/>
    <lineage>
        <taxon>Bacteria</taxon>
        <taxon>Bacillati</taxon>
        <taxon>Bacillota</taxon>
        <taxon>Bacilli</taxon>
        <taxon>Lactobacillales</taxon>
        <taxon>Lactobacillaceae</taxon>
        <taxon>Liquorilactobacillus</taxon>
    </lineage>
</organism>
<dbReference type="GO" id="GO:0005886">
    <property type="term" value="C:plasma membrane"/>
    <property type="evidence" value="ECO:0007669"/>
    <property type="project" value="UniProtKB-SubCell"/>
</dbReference>
<feature type="transmembrane region" description="Helical" evidence="7">
    <location>
        <begin position="369"/>
        <end position="393"/>
    </location>
</feature>
<evidence type="ECO:0000256" key="2">
    <source>
        <dbReference type="ARBA" id="ARBA00022448"/>
    </source>
</evidence>
<feature type="transmembrane region" description="Helical" evidence="7">
    <location>
        <begin position="203"/>
        <end position="227"/>
    </location>
</feature>
<feature type="transmembrane region" description="Helical" evidence="7">
    <location>
        <begin position="93"/>
        <end position="119"/>
    </location>
</feature>
<feature type="transmembrane region" description="Helical" evidence="7">
    <location>
        <begin position="131"/>
        <end position="151"/>
    </location>
</feature>
<dbReference type="STRING" id="1423750.FC89_GL002072"/>
<protein>
    <submittedName>
        <fullName evidence="8">Amino acid permease</fullName>
    </submittedName>
</protein>
<proteinExistence type="predicted"/>
<evidence type="ECO:0000256" key="1">
    <source>
        <dbReference type="ARBA" id="ARBA00004651"/>
    </source>
</evidence>
<sequence length="483" mass="54430">MENSLTKKHFISWPVIAFLDFVTIIGFDDILYPLQNQGLSVVFTWVFMVFAFVIPYEMSVSQLGATFTGQEDGGLSSWVRHSTNDTLGYWTAWMYWAASLPYIVDVANSVIVSFSWLVLGDNSLGQRMSNFTFGLLTFVIILIFILLQNFFKRSMEVMATIGGGAMFLMTVLFVIMTGYSLAHGGQIATHPFNLSSFIPHFSLQYFSTTGLLMFAVCGAELVAPYLIKMRNPNRDFPKAMWLVAFMTAFLTVFGTFSLAIFFNANHLPHDLKMNGSYYAFQLLGQRLGMGNVLLYIFTVVQAIYMMAQLAVLLDAASWVIAGDTAASFMPHWLSKRNKNGRPLHSYVLTSGLCLFLLLMSGTLPNINAIFNWLLNLNGIVFPFKNCWIFVAFIAVRWQSERFHSSFVFIKNKAAAIAVGTWCFIFSFVCALMSFIPQDVKFGTAAYDHQLLMNLFSVFVLFGVGLIMPLLARLENRQQISEEN</sequence>
<dbReference type="PATRIC" id="fig|1423750.3.peg.2113"/>
<gene>
    <name evidence="8" type="ORF">FC89_GL002072</name>
</gene>
<dbReference type="Gene3D" id="1.20.1740.10">
    <property type="entry name" value="Amino acid/polyamine transporter I"/>
    <property type="match status" value="1"/>
</dbReference>
<comment type="caution">
    <text evidence="8">The sequence shown here is derived from an EMBL/GenBank/DDBJ whole genome shotgun (WGS) entry which is preliminary data.</text>
</comment>
<evidence type="ECO:0000256" key="7">
    <source>
        <dbReference type="SAM" id="Phobius"/>
    </source>
</evidence>
<dbReference type="OrthoDB" id="92719at2"/>
<dbReference type="GeneID" id="98318017"/>
<evidence type="ECO:0000313" key="9">
    <source>
        <dbReference type="Proteomes" id="UP000051451"/>
    </source>
</evidence>
<feature type="transmembrane region" description="Helical" evidence="7">
    <location>
        <begin position="414"/>
        <end position="435"/>
    </location>
</feature>
<comment type="subcellular location">
    <subcellularLocation>
        <location evidence="1">Cell membrane</location>
        <topology evidence="1">Multi-pass membrane protein</topology>
    </subcellularLocation>
</comment>
<feature type="transmembrane region" description="Helical" evidence="7">
    <location>
        <begin position="12"/>
        <end position="31"/>
    </location>
</feature>